<dbReference type="Proteomes" id="UP000018468">
    <property type="component" value="Linkage group LG17"/>
</dbReference>
<dbReference type="InterPro" id="IPR000198">
    <property type="entry name" value="RhoGAP_dom"/>
</dbReference>
<sequence length="1171" mass="129823">METMSPQQDSVGQSRSASLTGESKICAASEGRKKMKTLAQRRQSAPSLVISKALNKSRTISRESCLSPISPDSCPLVQSFLSPARVFVMDGHVQLKTGLQTQERHLFLFNDILVIAKSKSTSHFKLKNRVRLSEMWMASCTEEVCEGSTSPERSFVMGWPTTNCVATFSSTEQKEKWLSFMMSRIKEEKEKDDPKTIPLKIFPKDIGNCAYSKTLAVGNTDSATEVIKMALQQFGITGCVKDYRLWVSSSKEDAPYPLIGHEYPFSIRMSHIREPMSQSPTAGGRGATSPPDLQGALLLEQLPSEAPCHFILKSSHAATCQQLTEPSQKPLKRKRSIINWAFWRGSATQLDTLPVSPTSPSPGRLFGLPLSAVCEDDSLPKPVMDMLCFLFQEGPFTRGILRRSANARACRELRDKLNSGEDVLLSRESIFVTAAVFKDFLRNIPGSLLSLELYDRWVSVMDQGRDEQRIRATQSLMEELPKENMLLLRHLFGVLHCIEKNSAENQMNAFNLAVCIAPSMLWAPAPASPEGESEGTKKVSSVVQFVIENCDKIFGEDVTGLFGSLPQKRAGSDHGSGPDASYFQMNDSSYDSLENELNDDADSPFPELGRKDKQDNRSRDSVITLSDGDLDQPEAEPVRLRLPPLTRSRKLAPAARQSRPGREPLETGSLYPRGARRHRRCSEPTLCLLPSGSGPPGEEHEAVVRKASYDAVIAADEEGYVEQLHGLQLERRDCRQGTDADSGRAGKDRGDSRNPSRLKLKQPPPLRLNLCPATSCSSLSSPGTSPSGSSMSSLDSAFSQYSDHSVFTPAEPCFPRAQGELSPRSPSLLSPVLRSSPKPDKLRLAGCPKESCEWTLQRSPHSLHPNTWLKKDRSWSLCKRERRCAAEEEEEDANRSKSPLPSETPRVPLEDACQEVGKTAREPADGGTKERSRPPPYQEAILQIYRSKPPFYQARQKGFSVKDLRPLHEQESNKSGSQQTDASLQPRLPTLKVERSPARDGELGQLPEAVFYGQGVSLCVHPMRRQQSQSFTLGTERPRSPALRRSSEPGVGSRGAPFSWEPERQHRPLPARESKDLAAGALRGHRLRISDVDASSRGLDPDSQPSCCLSPAATQAVKDYFSQTGGENCLKKTQEVTRAVLQSKREWQSKRCSDPKFEDFDQMLFAEESYV</sequence>
<evidence type="ECO:0000259" key="7">
    <source>
        <dbReference type="PROSITE" id="PS50200"/>
    </source>
</evidence>
<dbReference type="Ensembl" id="ENSLOCT00000013212.1">
    <property type="protein sequence ID" value="ENSLOCP00000013184.1"/>
    <property type="gene ID" value="ENSLOCG00000010758.1"/>
</dbReference>
<feature type="compositionally biased region" description="Low complexity" evidence="6">
    <location>
        <begin position="821"/>
        <end position="836"/>
    </location>
</feature>
<evidence type="ECO:0000256" key="2">
    <source>
        <dbReference type="ARBA" id="ARBA00022553"/>
    </source>
</evidence>
<keyword evidence="2" id="KW-0597">Phosphoprotein</keyword>
<feature type="compositionally biased region" description="Basic and acidic residues" evidence="6">
    <location>
        <begin position="918"/>
        <end position="933"/>
    </location>
</feature>
<dbReference type="GO" id="GO:0005096">
    <property type="term" value="F:GTPase activator activity"/>
    <property type="evidence" value="ECO:0000318"/>
    <property type="project" value="GO_Central"/>
</dbReference>
<dbReference type="Pfam" id="PF00620">
    <property type="entry name" value="RhoGAP"/>
    <property type="match status" value="1"/>
</dbReference>
<dbReference type="Gene3D" id="1.10.555.10">
    <property type="entry name" value="Rho GTPase activation protein"/>
    <property type="match status" value="1"/>
</dbReference>
<feature type="region of interest" description="Disordered" evidence="6">
    <location>
        <begin position="732"/>
        <end position="773"/>
    </location>
</feature>
<feature type="region of interest" description="Disordered" evidence="6">
    <location>
        <begin position="885"/>
        <end position="1001"/>
    </location>
</feature>
<accession>W5MXS5</accession>
<feature type="compositionally biased region" description="Basic and acidic residues" evidence="6">
    <location>
        <begin position="992"/>
        <end position="1001"/>
    </location>
</feature>
<reference evidence="9" key="3">
    <citation type="submission" date="2025-09" db="UniProtKB">
        <authorList>
            <consortium name="Ensembl"/>
        </authorList>
    </citation>
    <scope>IDENTIFICATION</scope>
</reference>
<dbReference type="Gene3D" id="2.30.29.30">
    <property type="entry name" value="Pleckstrin-homology domain (PH domain)/Phosphotyrosine-binding domain (PTB)"/>
    <property type="match status" value="1"/>
</dbReference>
<dbReference type="PANTHER" id="PTHR23179">
    <property type="entry name" value="T-CELL ACTIVATION RHO GTPASE ACTIVATING PROTEIN-RELATED"/>
    <property type="match status" value="1"/>
</dbReference>
<dbReference type="SUPFAM" id="SSF48350">
    <property type="entry name" value="GTPase activation domain, GAP"/>
    <property type="match status" value="1"/>
</dbReference>
<dbReference type="InterPro" id="IPR001849">
    <property type="entry name" value="PH_domain"/>
</dbReference>
<dbReference type="Bgee" id="ENSLOCG00000010758">
    <property type="expression patterns" value="Expressed in camera-type eye and 11 other cell types or tissues"/>
</dbReference>
<feature type="compositionally biased region" description="Basic and acidic residues" evidence="6">
    <location>
        <begin position="1061"/>
        <end position="1073"/>
    </location>
</feature>
<evidence type="ECO:0000259" key="8">
    <source>
        <dbReference type="PROSITE" id="PS50238"/>
    </source>
</evidence>
<proteinExistence type="predicted"/>
<feature type="domain" description="Ras-associating" evidence="7">
    <location>
        <begin position="195"/>
        <end position="317"/>
    </location>
</feature>
<dbReference type="PANTHER" id="PTHR23179:SF28">
    <property type="entry name" value="RHO GTPASE-ACTIVATING PROTEIN 20"/>
    <property type="match status" value="1"/>
</dbReference>
<keyword evidence="10" id="KW-1185">Reference proteome</keyword>
<dbReference type="GO" id="GO:0035023">
    <property type="term" value="P:regulation of Rho protein signal transduction"/>
    <property type="evidence" value="ECO:0007669"/>
    <property type="project" value="InterPro"/>
</dbReference>
<dbReference type="HOGENOM" id="CLU_008526_0_0_1"/>
<evidence type="ECO:0000256" key="1">
    <source>
        <dbReference type="ARBA" id="ARBA00022468"/>
    </source>
</evidence>
<dbReference type="SMART" id="SM00324">
    <property type="entry name" value="RhoGAP"/>
    <property type="match status" value="1"/>
</dbReference>
<dbReference type="CDD" id="cd13319">
    <property type="entry name" value="PH_RARhoGAP"/>
    <property type="match status" value="1"/>
</dbReference>
<dbReference type="InterPro" id="IPR047888">
    <property type="entry name" value="ARHGAP20_RA"/>
</dbReference>
<dbReference type="PROSITE" id="PS50200">
    <property type="entry name" value="RA"/>
    <property type="match status" value="1"/>
</dbReference>
<dbReference type="InterPro" id="IPR008936">
    <property type="entry name" value="Rho_GTPase_activation_prot"/>
</dbReference>
<feature type="region of interest" description="Disordered" evidence="6">
    <location>
        <begin position="1"/>
        <end position="33"/>
    </location>
</feature>
<dbReference type="InterPro" id="IPR029071">
    <property type="entry name" value="Ubiquitin-like_domsf"/>
</dbReference>
<feature type="compositionally biased region" description="Basic and acidic residues" evidence="6">
    <location>
        <begin position="960"/>
        <end position="972"/>
    </location>
</feature>
<evidence type="ECO:0000313" key="9">
    <source>
        <dbReference type="Ensembl" id="ENSLOCP00000013184.1"/>
    </source>
</evidence>
<dbReference type="Pfam" id="PF22286">
    <property type="entry name" value="RHG20_PH"/>
    <property type="match status" value="1"/>
</dbReference>
<dbReference type="Pfam" id="PF00788">
    <property type="entry name" value="RA"/>
    <property type="match status" value="1"/>
</dbReference>
<evidence type="ECO:0000256" key="6">
    <source>
        <dbReference type="SAM" id="MobiDB-lite"/>
    </source>
</evidence>
<feature type="region of interest" description="Disordered" evidence="6">
    <location>
        <begin position="813"/>
        <end position="842"/>
    </location>
</feature>
<feature type="region of interest" description="Disordered" evidence="6">
    <location>
        <begin position="592"/>
        <end position="677"/>
    </location>
</feature>
<dbReference type="EMBL" id="AHAT01003620">
    <property type="status" value="NOT_ANNOTATED_CDS"/>
    <property type="molecule type" value="Genomic_DNA"/>
</dbReference>
<protein>
    <recommendedName>
        <fullName evidence="4">Rho GTPase-activating protein 20</fullName>
    </recommendedName>
    <alternativeName>
        <fullName evidence="5">Rho-type GTPase-activating protein 20</fullName>
    </alternativeName>
</protein>
<dbReference type="CDD" id="cd17115">
    <property type="entry name" value="RA_RHG20"/>
    <property type="match status" value="1"/>
</dbReference>
<feature type="compositionally biased region" description="Basic and acidic residues" evidence="6">
    <location>
        <begin position="732"/>
        <end position="754"/>
    </location>
</feature>
<organism evidence="9 10">
    <name type="scientific">Lepisosteus oculatus</name>
    <name type="common">Spotted gar</name>
    <dbReference type="NCBI Taxonomy" id="7918"/>
    <lineage>
        <taxon>Eukaryota</taxon>
        <taxon>Metazoa</taxon>
        <taxon>Chordata</taxon>
        <taxon>Craniata</taxon>
        <taxon>Vertebrata</taxon>
        <taxon>Euteleostomi</taxon>
        <taxon>Actinopterygii</taxon>
        <taxon>Neopterygii</taxon>
        <taxon>Holostei</taxon>
        <taxon>Semionotiformes</taxon>
        <taxon>Lepisosteidae</taxon>
        <taxon>Lepisosteus</taxon>
    </lineage>
</organism>
<dbReference type="InterPro" id="IPR047887">
    <property type="entry name" value="ARHGAP20_PH"/>
</dbReference>
<dbReference type="PROSITE" id="PS50238">
    <property type="entry name" value="RHOGAP"/>
    <property type="match status" value="1"/>
</dbReference>
<name>W5MXS5_LEPOC</name>
<dbReference type="SMART" id="SM00233">
    <property type="entry name" value="PH"/>
    <property type="match status" value="1"/>
</dbReference>
<dbReference type="OMA" id="IDDQHCK"/>
<dbReference type="CDD" id="cd04402">
    <property type="entry name" value="RhoGAP_ARHGAP20"/>
    <property type="match status" value="1"/>
</dbReference>
<keyword evidence="1" id="KW-0343">GTPase activation</keyword>
<dbReference type="EMBL" id="AHAT01003619">
    <property type="status" value="NOT_ANNOTATED_CDS"/>
    <property type="molecule type" value="Genomic_DNA"/>
</dbReference>
<dbReference type="STRING" id="7918.ENSLOCP00000013184"/>
<feature type="region of interest" description="Disordered" evidence="6">
    <location>
        <begin position="1028"/>
        <end position="1073"/>
    </location>
</feature>
<dbReference type="InterPro" id="IPR000159">
    <property type="entry name" value="RA_dom"/>
</dbReference>
<dbReference type="InterPro" id="IPR047886">
    <property type="entry name" value="ARHGAP20-like_RhoGAP"/>
</dbReference>
<feature type="compositionally biased region" description="Basic and acidic residues" evidence="6">
    <location>
        <begin position="608"/>
        <end position="620"/>
    </location>
</feature>
<feature type="domain" description="Rho-GAP" evidence="8">
    <location>
        <begin position="368"/>
        <end position="554"/>
    </location>
</feature>
<dbReference type="EMBL" id="AHAT01003618">
    <property type="status" value="NOT_ANNOTATED_CDS"/>
    <property type="molecule type" value="Genomic_DNA"/>
</dbReference>
<reference evidence="9" key="2">
    <citation type="submission" date="2025-08" db="UniProtKB">
        <authorList>
            <consortium name="Ensembl"/>
        </authorList>
    </citation>
    <scope>IDENTIFICATION</scope>
</reference>
<dbReference type="FunFam" id="2.30.29.30:FF:000217">
    <property type="entry name" value="Rho GTPase activating protein 20"/>
    <property type="match status" value="1"/>
</dbReference>
<dbReference type="Gene3D" id="3.10.20.90">
    <property type="entry name" value="Phosphatidylinositol 3-kinase Catalytic Subunit, Chain A, domain 1"/>
    <property type="match status" value="1"/>
</dbReference>
<dbReference type="InParanoid" id="W5MXS5"/>
<dbReference type="SUPFAM" id="SSF54236">
    <property type="entry name" value="Ubiquitin-like"/>
    <property type="match status" value="1"/>
</dbReference>
<dbReference type="GO" id="GO:0007165">
    <property type="term" value="P:signal transduction"/>
    <property type="evidence" value="ECO:0007669"/>
    <property type="project" value="InterPro"/>
</dbReference>
<reference evidence="10" key="1">
    <citation type="submission" date="2011-12" db="EMBL/GenBank/DDBJ databases">
        <title>The Draft Genome of Lepisosteus oculatus.</title>
        <authorList>
            <consortium name="The Broad Institute Genome Assembly &amp; Analysis Group"/>
            <consortium name="Computational R&amp;D Group"/>
            <consortium name="and Sequencing Platform"/>
            <person name="Di Palma F."/>
            <person name="Alfoldi J."/>
            <person name="Johnson J."/>
            <person name="Berlin A."/>
            <person name="Gnerre S."/>
            <person name="Jaffe D."/>
            <person name="MacCallum I."/>
            <person name="Young S."/>
            <person name="Walker B.J."/>
            <person name="Lander E.S."/>
            <person name="Lindblad-Toh K."/>
        </authorList>
    </citation>
    <scope>NUCLEOTIDE SEQUENCE [LARGE SCALE GENOMIC DNA]</scope>
</reference>
<evidence type="ECO:0000256" key="4">
    <source>
        <dbReference type="ARBA" id="ARBA00070254"/>
    </source>
</evidence>
<evidence type="ECO:0000256" key="5">
    <source>
        <dbReference type="ARBA" id="ARBA00083374"/>
    </source>
</evidence>
<dbReference type="FunFam" id="1.10.555.10:FF:000025">
    <property type="entry name" value="Rho GTPase-activating protein 20"/>
    <property type="match status" value="1"/>
</dbReference>
<evidence type="ECO:0000256" key="3">
    <source>
        <dbReference type="ARBA" id="ARBA00055252"/>
    </source>
</evidence>
<feature type="region of interest" description="Disordered" evidence="6">
    <location>
        <begin position="567"/>
        <end position="586"/>
    </location>
</feature>
<dbReference type="AlphaFoldDB" id="W5MXS5"/>
<dbReference type="SUPFAM" id="SSF50729">
    <property type="entry name" value="PH domain-like"/>
    <property type="match status" value="1"/>
</dbReference>
<evidence type="ECO:0000313" key="10">
    <source>
        <dbReference type="Proteomes" id="UP000018468"/>
    </source>
</evidence>
<feature type="compositionally biased region" description="Polar residues" evidence="6">
    <location>
        <begin position="1"/>
        <end position="21"/>
    </location>
</feature>
<dbReference type="eggNOG" id="KOG4724">
    <property type="taxonomic scope" value="Eukaryota"/>
</dbReference>
<comment type="function">
    <text evidence="3">GTPase activator for the Rho-type GTPases by converting them to an inactive GDP-bound state.</text>
</comment>
<feature type="compositionally biased region" description="Polar residues" evidence="6">
    <location>
        <begin position="973"/>
        <end position="983"/>
    </location>
</feature>
<dbReference type="GeneTree" id="ENSGT00940000154633"/>
<dbReference type="InterPro" id="IPR011993">
    <property type="entry name" value="PH-like_dom_sf"/>
</dbReference>
<feature type="compositionally biased region" description="Acidic residues" evidence="6">
    <location>
        <begin position="593"/>
        <end position="602"/>
    </location>
</feature>